<name>A0ABX4NBI4_9LEPT</name>
<keyword evidence="3" id="KW-1185">Reference proteome</keyword>
<accession>A0ABX4NBI4</accession>
<keyword evidence="1" id="KW-0732">Signal</keyword>
<proteinExistence type="predicted"/>
<protein>
    <submittedName>
        <fullName evidence="2">Uncharacterized protein</fullName>
    </submittedName>
</protein>
<evidence type="ECO:0000313" key="2">
    <source>
        <dbReference type="EMBL" id="PJZ30271.1"/>
    </source>
</evidence>
<sequence>MRAALGIFLFVVIVCCSRISSAQDQISNFLQPILNSYSASPTRSDSKEICDLSPLEISDGGWMANSERTEVRPVLLDFLWKHCGDRFHSP</sequence>
<evidence type="ECO:0000256" key="1">
    <source>
        <dbReference type="SAM" id="SignalP"/>
    </source>
</evidence>
<evidence type="ECO:0000313" key="3">
    <source>
        <dbReference type="Proteomes" id="UP000231919"/>
    </source>
</evidence>
<comment type="caution">
    <text evidence="2">The sequence shown here is derived from an EMBL/GenBank/DDBJ whole genome shotgun (WGS) entry which is preliminary data.</text>
</comment>
<dbReference type="EMBL" id="NPDP01000012">
    <property type="protein sequence ID" value="PJZ30271.1"/>
    <property type="molecule type" value="Genomic_DNA"/>
</dbReference>
<gene>
    <name evidence="2" type="ORF">CH378_08570</name>
</gene>
<feature type="signal peptide" evidence="1">
    <location>
        <begin position="1"/>
        <end position="22"/>
    </location>
</feature>
<reference evidence="2 3" key="1">
    <citation type="submission" date="2017-07" db="EMBL/GenBank/DDBJ databases">
        <title>Leptospira spp. isolated from tropical soils.</title>
        <authorList>
            <person name="Thibeaux R."/>
            <person name="Iraola G."/>
            <person name="Ferres I."/>
            <person name="Bierque E."/>
            <person name="Girault D."/>
            <person name="Soupe-Gilbert M.-E."/>
            <person name="Picardeau M."/>
            <person name="Goarant C."/>
        </authorList>
    </citation>
    <scope>NUCLEOTIDE SEQUENCE [LARGE SCALE GENOMIC DNA]</scope>
    <source>
        <strain evidence="2 3">JW2-C-B1</strain>
    </source>
</reference>
<feature type="chain" id="PRO_5046758243" evidence="1">
    <location>
        <begin position="23"/>
        <end position="90"/>
    </location>
</feature>
<dbReference type="Proteomes" id="UP000231919">
    <property type="component" value="Unassembled WGS sequence"/>
</dbReference>
<organism evidence="2 3">
    <name type="scientific">Leptospira kmetyi</name>
    <dbReference type="NCBI Taxonomy" id="408139"/>
    <lineage>
        <taxon>Bacteria</taxon>
        <taxon>Pseudomonadati</taxon>
        <taxon>Spirochaetota</taxon>
        <taxon>Spirochaetia</taxon>
        <taxon>Leptospirales</taxon>
        <taxon>Leptospiraceae</taxon>
        <taxon>Leptospira</taxon>
    </lineage>
</organism>